<evidence type="ECO:0000313" key="2">
    <source>
        <dbReference type="EMBL" id="MCW3788259.1"/>
    </source>
</evidence>
<accession>A0AAE3M7J5</accession>
<organism evidence="2 3">
    <name type="scientific">Plebeiibacterium sediminum</name>
    <dbReference type="NCBI Taxonomy" id="2992112"/>
    <lineage>
        <taxon>Bacteria</taxon>
        <taxon>Pseudomonadati</taxon>
        <taxon>Bacteroidota</taxon>
        <taxon>Bacteroidia</taxon>
        <taxon>Marinilabiliales</taxon>
        <taxon>Marinilabiliaceae</taxon>
        <taxon>Plebeiibacterium</taxon>
    </lineage>
</organism>
<dbReference type="InterPro" id="IPR026444">
    <property type="entry name" value="Secre_tail"/>
</dbReference>
<dbReference type="Pfam" id="PF18962">
    <property type="entry name" value="Por_Secre_tail"/>
    <property type="match status" value="1"/>
</dbReference>
<name>A0AAE3M7J5_9BACT</name>
<protein>
    <submittedName>
        <fullName evidence="2">T9SS type A sorting domain-containing protein</fullName>
    </submittedName>
</protein>
<reference evidence="2" key="1">
    <citation type="submission" date="2022-10" db="EMBL/GenBank/DDBJ databases">
        <authorList>
            <person name="Yu W.X."/>
        </authorList>
    </citation>
    <scope>NUCLEOTIDE SEQUENCE</scope>
    <source>
        <strain evidence="2">AAT</strain>
    </source>
</reference>
<evidence type="ECO:0000313" key="3">
    <source>
        <dbReference type="Proteomes" id="UP001209229"/>
    </source>
</evidence>
<dbReference type="EMBL" id="JAPDPJ010000048">
    <property type="protein sequence ID" value="MCW3788259.1"/>
    <property type="molecule type" value="Genomic_DNA"/>
</dbReference>
<keyword evidence="3" id="KW-1185">Reference proteome</keyword>
<proteinExistence type="predicted"/>
<feature type="domain" description="Secretion system C-terminal sorting" evidence="1">
    <location>
        <begin position="255"/>
        <end position="324"/>
    </location>
</feature>
<evidence type="ECO:0000259" key="1">
    <source>
        <dbReference type="Pfam" id="PF18962"/>
    </source>
</evidence>
<sequence>MKKLLFLVPFFVCIGINAQLSIVSVNTNYIIDFESSIVGVNNGVLNASGFSSDPQIGQLDSDGIIITGCSDGEMNFGDEKPDGDFARGSSTGGKTTGGIYACEVEENNYALGMQPTGGDLSEGAIILKVSNQTGNTIAELSVLYDIWIYNDQGRSNSFNFLYSTDNVTYVPIPELDYSTAEAADESVIWTKKTQTTTFTIQISDTENAYLKWISDDVSGDGSRDEIAIDNIQIKATSAGNNTDIRFKSEQLVSIAPNPCINQLTIQCKNQIKDISVYDLSGKLILSKKDVFQDKIVLPISDINSGIYMIKITDQKGKTEVRKFVKCK</sequence>
<comment type="caution">
    <text evidence="2">The sequence shown here is derived from an EMBL/GenBank/DDBJ whole genome shotgun (WGS) entry which is preliminary data.</text>
</comment>
<dbReference type="Proteomes" id="UP001209229">
    <property type="component" value="Unassembled WGS sequence"/>
</dbReference>
<dbReference type="NCBIfam" id="TIGR04183">
    <property type="entry name" value="Por_Secre_tail"/>
    <property type="match status" value="1"/>
</dbReference>
<dbReference type="RefSeq" id="WP_301191820.1">
    <property type="nucleotide sequence ID" value="NZ_JAPDPJ010000048.1"/>
</dbReference>
<dbReference type="AlphaFoldDB" id="A0AAE3M7J5"/>
<gene>
    <name evidence="2" type="ORF">OM075_17455</name>
</gene>